<dbReference type="EMBL" id="CP090163">
    <property type="protein sequence ID" value="UJO11670.1"/>
    <property type="molecule type" value="Genomic_DNA"/>
</dbReference>
<reference evidence="1" key="2">
    <citation type="journal article" date="2022" name="Microb. Genom.">
        <title>A chromosome-scale genome assembly of the tomato pathogen Cladosporium fulvum reveals a compartmentalized genome architecture and the presence of a dispensable chromosome.</title>
        <authorList>
            <person name="Zaccaron A.Z."/>
            <person name="Chen L.H."/>
            <person name="Samaras A."/>
            <person name="Stergiopoulos I."/>
        </authorList>
    </citation>
    <scope>NUCLEOTIDE SEQUENCE</scope>
    <source>
        <strain evidence="1">Race5_Kim</strain>
    </source>
</reference>
<evidence type="ECO:0000313" key="1">
    <source>
        <dbReference type="EMBL" id="UJO11670.1"/>
    </source>
</evidence>
<protein>
    <submittedName>
        <fullName evidence="1">Uncharacterized protein</fullName>
    </submittedName>
</protein>
<organism evidence="1 2">
    <name type="scientific">Passalora fulva</name>
    <name type="common">Tomato leaf mold</name>
    <name type="synonym">Cladosporium fulvum</name>
    <dbReference type="NCBI Taxonomy" id="5499"/>
    <lineage>
        <taxon>Eukaryota</taxon>
        <taxon>Fungi</taxon>
        <taxon>Dikarya</taxon>
        <taxon>Ascomycota</taxon>
        <taxon>Pezizomycotina</taxon>
        <taxon>Dothideomycetes</taxon>
        <taxon>Dothideomycetidae</taxon>
        <taxon>Mycosphaerellales</taxon>
        <taxon>Mycosphaerellaceae</taxon>
        <taxon>Fulvia</taxon>
    </lineage>
</organism>
<keyword evidence="2" id="KW-1185">Reference proteome</keyword>
<dbReference type="GeneID" id="71982063"/>
<gene>
    <name evidence="1" type="ORF">CLAFUR5_02185</name>
</gene>
<dbReference type="RefSeq" id="XP_047756036.1">
    <property type="nucleotide sequence ID" value="XM_047901333.1"/>
</dbReference>
<accession>A0A9Q8P362</accession>
<sequence length="90" mass="10358">MLQDPLFSPEQRRQMDIWGENRLRTLRAEHEAAEPNGFDEETFLKGLYKEIYIKWAWLRGAVLPSTGAVVSTEEPEAAICTDLFSPEEKC</sequence>
<evidence type="ECO:0000313" key="2">
    <source>
        <dbReference type="Proteomes" id="UP000756132"/>
    </source>
</evidence>
<dbReference type="AlphaFoldDB" id="A0A9Q8P362"/>
<reference evidence="1" key="1">
    <citation type="submission" date="2021-12" db="EMBL/GenBank/DDBJ databases">
        <authorList>
            <person name="Zaccaron A."/>
            <person name="Stergiopoulos I."/>
        </authorList>
    </citation>
    <scope>NUCLEOTIDE SEQUENCE</scope>
    <source>
        <strain evidence="1">Race5_Kim</strain>
    </source>
</reference>
<dbReference type="Proteomes" id="UP000756132">
    <property type="component" value="Chromosome 1"/>
</dbReference>
<dbReference type="KEGG" id="ffu:CLAFUR5_02185"/>
<proteinExistence type="predicted"/>
<name>A0A9Q8P362_PASFU</name>